<sequence length="748" mass="82847">MLKRLARIIVEYRGAFSLVALFLLVLSVYGIQMLEFESDLTKQLPQDLPAVKDYLTLQNEFQSGDSVLIIVKVTSIEEGGVYDIRDPEVIRAIYELEERLREHEYVTDTMSIADIFVQILGRLPENEEEVRFVLNTLPPEALQGLMSSDYRTTLVIATLTSSSGSQAVQRIYEDIKRDISEVSFPKNVEVIQTGSIGIAYRILAMIKSDLNRTMTIAFILVAFLLIYFYKSVFRAMLPLIPLVFGVTMTLGFMGLLGIPMDMVTTVVGAMIVGMGIDYGVHITNRYFEERKRGRPIEEAAEEAVAETGKALLGAALTTIAGFSALALSILPALRRLSFVLIMGLSLAAINAVVITPSLIMLYEDILKKIKGKHEIPEIRAHSGFIAKSFNTLGRLIKRHPKTTLFVVSLVTLVFLYGLTQVTTEVRLEKMIPEGIPEIEAMKDVRYEFGGQDEVDLVVRADDVRDPNVVRAIYRFEQEILADSYYNNVFEANSIADVVVRKYGYIPQDKEKINEAIKEGGAPVNDDYSMTLIQLKGNFGGVRPDEFRAIMRYFEEQAKNADFPPGVEVKPAGESYLNYVLGNLIDQELNKISTYGSILVVLVVIVLFRRPLVSIAMILPMFLGALWTVGYMGLAGIPFNQTLAGVISMIVGLGVDYGMHLTHRFLEELEEGNPYPIISALEGVGPGILVGALTTAGGFLALLSGELSAIHDFGKTLAIGIFASMFAAFTVTPALLQLFYGKKIRGEEK</sequence>
<dbReference type="KEGG" id="tagg:NF865_03125"/>
<dbReference type="GO" id="GO:0005886">
    <property type="term" value="C:plasma membrane"/>
    <property type="evidence" value="ECO:0007669"/>
    <property type="project" value="UniProtKB-SubCell"/>
</dbReference>
<dbReference type="Proteomes" id="UP001055732">
    <property type="component" value="Chromosome"/>
</dbReference>
<feature type="domain" description="SSD" evidence="7">
    <location>
        <begin position="235"/>
        <end position="361"/>
    </location>
</feature>
<dbReference type="NCBIfam" id="TIGR00921">
    <property type="entry name" value="2A067"/>
    <property type="match status" value="1"/>
</dbReference>
<dbReference type="Gene3D" id="1.20.1640.10">
    <property type="entry name" value="Multidrug efflux transporter AcrB transmembrane domain"/>
    <property type="match status" value="2"/>
</dbReference>
<evidence type="ECO:0000256" key="2">
    <source>
        <dbReference type="ARBA" id="ARBA00022475"/>
    </source>
</evidence>
<evidence type="ECO:0000256" key="4">
    <source>
        <dbReference type="ARBA" id="ARBA00022989"/>
    </source>
</evidence>
<feature type="transmembrane region" description="Helical" evidence="6">
    <location>
        <begin position="262"/>
        <end position="282"/>
    </location>
</feature>
<dbReference type="PROSITE" id="PS50156">
    <property type="entry name" value="SSD"/>
    <property type="match status" value="2"/>
</dbReference>
<dbReference type="InterPro" id="IPR004869">
    <property type="entry name" value="MMPL_dom"/>
</dbReference>
<dbReference type="Pfam" id="PF03176">
    <property type="entry name" value="MMPL"/>
    <property type="match status" value="2"/>
</dbReference>
<dbReference type="RefSeq" id="WP_253305149.1">
    <property type="nucleotide sequence ID" value="NZ_CP099582.1"/>
</dbReference>
<comment type="subcellular location">
    <subcellularLocation>
        <location evidence="1">Cell membrane</location>
        <topology evidence="1">Multi-pass membrane protein</topology>
    </subcellularLocation>
</comment>
<proteinExistence type="predicted"/>
<keyword evidence="2" id="KW-1003">Cell membrane</keyword>
<evidence type="ECO:0000313" key="9">
    <source>
        <dbReference type="Proteomes" id="UP001055732"/>
    </source>
</evidence>
<feature type="transmembrane region" description="Helical" evidence="6">
    <location>
        <begin position="336"/>
        <end position="362"/>
    </location>
</feature>
<feature type="transmembrane region" description="Helical" evidence="6">
    <location>
        <begin position="310"/>
        <end position="330"/>
    </location>
</feature>
<evidence type="ECO:0000256" key="6">
    <source>
        <dbReference type="SAM" id="Phobius"/>
    </source>
</evidence>
<dbReference type="InterPro" id="IPR050545">
    <property type="entry name" value="Mycobact_MmpL"/>
</dbReference>
<keyword evidence="4 6" id="KW-1133">Transmembrane helix</keyword>
<accession>A0A9E7MYI4</accession>
<evidence type="ECO:0000259" key="7">
    <source>
        <dbReference type="PROSITE" id="PS50156"/>
    </source>
</evidence>
<dbReference type="PANTHER" id="PTHR33406">
    <property type="entry name" value="MEMBRANE PROTEIN MJ1562-RELATED"/>
    <property type="match status" value="1"/>
</dbReference>
<feature type="transmembrane region" description="Helical" evidence="6">
    <location>
        <begin position="236"/>
        <end position="256"/>
    </location>
</feature>
<dbReference type="PANTHER" id="PTHR33406:SF13">
    <property type="entry name" value="MEMBRANE PROTEIN YDFJ"/>
    <property type="match status" value="1"/>
</dbReference>
<evidence type="ECO:0000313" key="8">
    <source>
        <dbReference type="EMBL" id="USS41208.1"/>
    </source>
</evidence>
<dbReference type="AlphaFoldDB" id="A0A9E7MYI4"/>
<name>A0A9E7MYI4_THEAG</name>
<keyword evidence="9" id="KW-1185">Reference proteome</keyword>
<feature type="transmembrane region" description="Helical" evidence="6">
    <location>
        <begin position="682"/>
        <end position="704"/>
    </location>
</feature>
<feature type="transmembrane region" description="Helical" evidence="6">
    <location>
        <begin position="591"/>
        <end position="607"/>
    </location>
</feature>
<feature type="transmembrane region" description="Helical" evidence="6">
    <location>
        <begin position="716"/>
        <end position="739"/>
    </location>
</feature>
<dbReference type="SUPFAM" id="SSF82866">
    <property type="entry name" value="Multidrug efflux transporter AcrB transmembrane domain"/>
    <property type="match status" value="2"/>
</dbReference>
<evidence type="ECO:0000256" key="5">
    <source>
        <dbReference type="ARBA" id="ARBA00023136"/>
    </source>
</evidence>
<protein>
    <submittedName>
        <fullName evidence="8">Hydrophobe/amphiphile efflux-3 (HAE3) family transporter</fullName>
    </submittedName>
</protein>
<keyword evidence="5 6" id="KW-0472">Membrane</keyword>
<evidence type="ECO:0000256" key="3">
    <source>
        <dbReference type="ARBA" id="ARBA00022692"/>
    </source>
</evidence>
<gene>
    <name evidence="8" type="ORF">NF865_03125</name>
</gene>
<feature type="transmembrane region" description="Helical" evidence="6">
    <location>
        <begin position="402"/>
        <end position="419"/>
    </location>
</feature>
<dbReference type="InterPro" id="IPR000731">
    <property type="entry name" value="SSD"/>
</dbReference>
<dbReference type="EMBL" id="CP099582">
    <property type="protein sequence ID" value="USS41208.1"/>
    <property type="molecule type" value="Genomic_DNA"/>
</dbReference>
<feature type="transmembrane region" description="Helical" evidence="6">
    <location>
        <begin position="210"/>
        <end position="229"/>
    </location>
</feature>
<reference evidence="8" key="2">
    <citation type="submission" date="2022-06" db="EMBL/GenBank/DDBJ databases">
        <authorList>
            <person name="Park Y.-J."/>
        </authorList>
    </citation>
    <scope>NUCLEOTIDE SEQUENCE</scope>
    <source>
        <strain evidence="8">TY</strain>
    </source>
</reference>
<evidence type="ECO:0000256" key="1">
    <source>
        <dbReference type="ARBA" id="ARBA00004651"/>
    </source>
</evidence>
<reference evidence="8" key="1">
    <citation type="journal article" date="1998" name="Int. J. Syst. Bacteriol. 48 Pt">
        <title>Thermococcus guaymasensis sp. nov. and Thermococcus aggregans sp. nov., two novel thermophilic archaea isolated from the Guaymas Basin hydrothermal vent site.</title>
        <authorList>
            <person name="Canganella F."/>
            <person name="Jones W.J."/>
            <person name="Gambacorta A."/>
            <person name="Antranikian G."/>
        </authorList>
    </citation>
    <scope>NUCLEOTIDE SEQUENCE</scope>
    <source>
        <strain evidence="8">TY</strain>
    </source>
</reference>
<feature type="domain" description="SSD" evidence="7">
    <location>
        <begin position="609"/>
        <end position="737"/>
    </location>
</feature>
<organism evidence="8 9">
    <name type="scientific">Thermococcus aggregans</name>
    <dbReference type="NCBI Taxonomy" id="110163"/>
    <lineage>
        <taxon>Archaea</taxon>
        <taxon>Methanobacteriati</taxon>
        <taxon>Methanobacteriota</taxon>
        <taxon>Thermococci</taxon>
        <taxon>Thermococcales</taxon>
        <taxon>Thermococcaceae</taxon>
        <taxon>Thermococcus</taxon>
    </lineage>
</organism>
<feature type="transmembrane region" description="Helical" evidence="6">
    <location>
        <begin position="642"/>
        <end position="661"/>
    </location>
</feature>
<feature type="transmembrane region" description="Helical" evidence="6">
    <location>
        <begin position="614"/>
        <end position="636"/>
    </location>
</feature>
<keyword evidence="3 6" id="KW-0812">Transmembrane</keyword>